<name>A0A6J2JC18_BOMMA</name>
<dbReference type="KEGG" id="bman:114240334"/>
<dbReference type="OrthoDB" id="9990676at2759"/>
<proteinExistence type="predicted"/>
<sequence length="229" mass="26221">MSSPEPLVLQALQGNTQLSDKWPGPRAVKIFVASVYNDFREERRQILEMVGPELQSTYDDRYIEIDFVDMHYGTDGGDETNPALLRYYLDEIRSCNHSSKAGYFVCLFGGDASLYHPVLPYKIPSDIFEQMVISETAQADLVRACYRLSSDGIYHLEDDDKWILTIEILWVDQLKIYKDIQKSFIETITQPASTKRLNHAMIALSLRPIYLARYNLRASPCRSDYSAGS</sequence>
<reference evidence="2" key="1">
    <citation type="submission" date="2025-08" db="UniProtKB">
        <authorList>
            <consortium name="RefSeq"/>
        </authorList>
    </citation>
    <scope>IDENTIFICATION</scope>
    <source>
        <tissue evidence="2">Silk gland</tissue>
    </source>
</reference>
<keyword evidence="1" id="KW-1185">Reference proteome</keyword>
<accession>A0A6J2JC18</accession>
<evidence type="ECO:0000313" key="2">
    <source>
        <dbReference type="RefSeq" id="XP_028026652.1"/>
    </source>
</evidence>
<dbReference type="AlphaFoldDB" id="A0A6J2JC18"/>
<dbReference type="RefSeq" id="XP_028026652.1">
    <property type="nucleotide sequence ID" value="XM_028170851.1"/>
</dbReference>
<gene>
    <name evidence="2" type="primary">LOC114240334</name>
</gene>
<evidence type="ECO:0000313" key="1">
    <source>
        <dbReference type="Proteomes" id="UP000504629"/>
    </source>
</evidence>
<dbReference type="PANTHER" id="PTHR19871">
    <property type="entry name" value="BETA TRANSDUCIN-RELATED PROTEIN"/>
    <property type="match status" value="1"/>
</dbReference>
<dbReference type="GeneID" id="114240334"/>
<dbReference type="PANTHER" id="PTHR19871:SF28">
    <property type="entry name" value="AAA+ ATPASE DOMAIN-CONTAINING PROTEIN"/>
    <property type="match status" value="1"/>
</dbReference>
<dbReference type="Proteomes" id="UP000504629">
    <property type="component" value="Unplaced"/>
</dbReference>
<protein>
    <submittedName>
        <fullName evidence="2">Uncharacterized protein LOC114240334</fullName>
    </submittedName>
</protein>
<organism evidence="1 2">
    <name type="scientific">Bombyx mandarina</name>
    <name type="common">Wild silk moth</name>
    <name type="synonym">Wild silkworm</name>
    <dbReference type="NCBI Taxonomy" id="7092"/>
    <lineage>
        <taxon>Eukaryota</taxon>
        <taxon>Metazoa</taxon>
        <taxon>Ecdysozoa</taxon>
        <taxon>Arthropoda</taxon>
        <taxon>Hexapoda</taxon>
        <taxon>Insecta</taxon>
        <taxon>Pterygota</taxon>
        <taxon>Neoptera</taxon>
        <taxon>Endopterygota</taxon>
        <taxon>Lepidoptera</taxon>
        <taxon>Glossata</taxon>
        <taxon>Ditrysia</taxon>
        <taxon>Bombycoidea</taxon>
        <taxon>Bombycidae</taxon>
        <taxon>Bombycinae</taxon>
        <taxon>Bombyx</taxon>
    </lineage>
</organism>
<dbReference type="InterPro" id="IPR052752">
    <property type="entry name" value="NACHT-WD_repeat"/>
</dbReference>